<evidence type="ECO:0000256" key="1">
    <source>
        <dbReference type="ARBA" id="ARBA00009427"/>
    </source>
</evidence>
<dbReference type="InterPro" id="IPR011994">
    <property type="entry name" value="Cytidylate_kinase_dom"/>
</dbReference>
<dbReference type="PANTHER" id="PTHR21299">
    <property type="entry name" value="CYTIDYLATE KINASE/PANTOATE-BETA-ALANINE LIGASE"/>
    <property type="match status" value="1"/>
</dbReference>
<dbReference type="Pfam" id="PF02224">
    <property type="entry name" value="Cytidylate_kin"/>
    <property type="match status" value="1"/>
</dbReference>
<dbReference type="PANTHER" id="PTHR21299:SF2">
    <property type="entry name" value="CYTIDYLATE KINASE"/>
    <property type="match status" value="1"/>
</dbReference>
<dbReference type="Proteomes" id="UP000318017">
    <property type="component" value="Chromosome"/>
</dbReference>
<keyword evidence="3 8" id="KW-0547">Nucleotide-binding</keyword>
<comment type="catalytic activity">
    <reaction evidence="6 8">
        <text>dCMP + ATP = dCDP + ADP</text>
        <dbReference type="Rhea" id="RHEA:25094"/>
        <dbReference type="ChEBI" id="CHEBI:30616"/>
        <dbReference type="ChEBI" id="CHEBI:57566"/>
        <dbReference type="ChEBI" id="CHEBI:58593"/>
        <dbReference type="ChEBI" id="CHEBI:456216"/>
        <dbReference type="EC" id="2.7.4.25"/>
    </reaction>
</comment>
<evidence type="ECO:0000256" key="4">
    <source>
        <dbReference type="ARBA" id="ARBA00022777"/>
    </source>
</evidence>
<dbReference type="EC" id="2.7.4.25" evidence="8"/>
<keyword evidence="5 8" id="KW-0067">ATP-binding</keyword>
<organism evidence="10 11">
    <name type="scientific">Aureliella helgolandensis</name>
    <dbReference type="NCBI Taxonomy" id="2527968"/>
    <lineage>
        <taxon>Bacteria</taxon>
        <taxon>Pseudomonadati</taxon>
        <taxon>Planctomycetota</taxon>
        <taxon>Planctomycetia</taxon>
        <taxon>Pirellulales</taxon>
        <taxon>Pirellulaceae</taxon>
        <taxon>Aureliella</taxon>
    </lineage>
</organism>
<dbReference type="KEGG" id="ahel:Q31a_27450"/>
<dbReference type="EMBL" id="CP036298">
    <property type="protein sequence ID" value="QDV24427.1"/>
    <property type="molecule type" value="Genomic_DNA"/>
</dbReference>
<evidence type="ECO:0000256" key="8">
    <source>
        <dbReference type="HAMAP-Rule" id="MF_00238"/>
    </source>
</evidence>
<dbReference type="GO" id="GO:0015949">
    <property type="term" value="P:nucleobase-containing small molecule interconversion"/>
    <property type="evidence" value="ECO:0007669"/>
    <property type="project" value="TreeGrafter"/>
</dbReference>
<dbReference type="GO" id="GO:0036431">
    <property type="term" value="F:dCMP kinase activity"/>
    <property type="evidence" value="ECO:0007669"/>
    <property type="project" value="InterPro"/>
</dbReference>
<gene>
    <name evidence="8 10" type="primary">cmk</name>
    <name evidence="10" type="ORF">Q31a_27450</name>
</gene>
<dbReference type="Gene3D" id="3.40.50.300">
    <property type="entry name" value="P-loop containing nucleotide triphosphate hydrolases"/>
    <property type="match status" value="1"/>
</dbReference>
<keyword evidence="4 8" id="KW-0418">Kinase</keyword>
<dbReference type="InterPro" id="IPR003136">
    <property type="entry name" value="Cytidylate_kin"/>
</dbReference>
<evidence type="ECO:0000259" key="9">
    <source>
        <dbReference type="Pfam" id="PF02224"/>
    </source>
</evidence>
<dbReference type="AlphaFoldDB" id="A0A518G760"/>
<comment type="subcellular location">
    <subcellularLocation>
        <location evidence="8">Cytoplasm</location>
    </subcellularLocation>
</comment>
<feature type="domain" description="Cytidylate kinase" evidence="9">
    <location>
        <begin position="16"/>
        <end position="224"/>
    </location>
</feature>
<dbReference type="SUPFAM" id="SSF52540">
    <property type="entry name" value="P-loop containing nucleoside triphosphate hydrolases"/>
    <property type="match status" value="1"/>
</dbReference>
<evidence type="ECO:0000256" key="2">
    <source>
        <dbReference type="ARBA" id="ARBA00022679"/>
    </source>
</evidence>
<dbReference type="CDD" id="cd02020">
    <property type="entry name" value="CMPK"/>
    <property type="match status" value="1"/>
</dbReference>
<evidence type="ECO:0000313" key="10">
    <source>
        <dbReference type="EMBL" id="QDV24427.1"/>
    </source>
</evidence>
<dbReference type="GO" id="GO:0036430">
    <property type="term" value="F:CMP kinase activity"/>
    <property type="evidence" value="ECO:0007669"/>
    <property type="project" value="RHEA"/>
</dbReference>
<sequence length="241" mass="26068">MPTHHSLPPTRPTTVVAIDGPAGAGKSTVAKLLADRLGFEFLDTGAMYRCVTLAMLRVPITPSETNALQQLASDLQIELSGSVVRMNGEDVSDAIRTPEVSQAIGGVADNILVREILSDLQRRWASGKRVVTEGRDQGSVVFQDSRCKVFLVASPEERARRRVADLAQRGIDADLQSVLDQQNARDLADYSRPVGALIKAPDAVEISTDGISMHQVVDKLERLVQARLGQNLSAKFSSTKP</sequence>
<protein>
    <recommendedName>
        <fullName evidence="8">Cytidylate kinase</fullName>
        <shortName evidence="8">CK</shortName>
        <ecNumber evidence="8">2.7.4.25</ecNumber>
    </recommendedName>
    <alternativeName>
        <fullName evidence="8">Cytidine monophosphate kinase</fullName>
        <shortName evidence="8">CMP kinase</shortName>
    </alternativeName>
</protein>
<dbReference type="OrthoDB" id="9807434at2"/>
<dbReference type="NCBIfam" id="TIGR00017">
    <property type="entry name" value="cmk"/>
    <property type="match status" value="1"/>
</dbReference>
<comment type="catalytic activity">
    <reaction evidence="7 8">
        <text>CMP + ATP = CDP + ADP</text>
        <dbReference type="Rhea" id="RHEA:11600"/>
        <dbReference type="ChEBI" id="CHEBI:30616"/>
        <dbReference type="ChEBI" id="CHEBI:58069"/>
        <dbReference type="ChEBI" id="CHEBI:60377"/>
        <dbReference type="ChEBI" id="CHEBI:456216"/>
        <dbReference type="EC" id="2.7.4.25"/>
    </reaction>
</comment>
<reference evidence="10 11" key="1">
    <citation type="submission" date="2019-02" db="EMBL/GenBank/DDBJ databases">
        <title>Deep-cultivation of Planctomycetes and their phenomic and genomic characterization uncovers novel biology.</title>
        <authorList>
            <person name="Wiegand S."/>
            <person name="Jogler M."/>
            <person name="Boedeker C."/>
            <person name="Pinto D."/>
            <person name="Vollmers J."/>
            <person name="Rivas-Marin E."/>
            <person name="Kohn T."/>
            <person name="Peeters S.H."/>
            <person name="Heuer A."/>
            <person name="Rast P."/>
            <person name="Oberbeckmann S."/>
            <person name="Bunk B."/>
            <person name="Jeske O."/>
            <person name="Meyerdierks A."/>
            <person name="Storesund J.E."/>
            <person name="Kallscheuer N."/>
            <person name="Luecker S."/>
            <person name="Lage O.M."/>
            <person name="Pohl T."/>
            <person name="Merkel B.J."/>
            <person name="Hornburger P."/>
            <person name="Mueller R.-W."/>
            <person name="Bruemmer F."/>
            <person name="Labrenz M."/>
            <person name="Spormann A.M."/>
            <person name="Op den Camp H."/>
            <person name="Overmann J."/>
            <person name="Amann R."/>
            <person name="Jetten M.S.M."/>
            <person name="Mascher T."/>
            <person name="Medema M.H."/>
            <person name="Devos D.P."/>
            <person name="Kaster A.-K."/>
            <person name="Ovreas L."/>
            <person name="Rohde M."/>
            <person name="Galperin M.Y."/>
            <person name="Jogler C."/>
        </authorList>
    </citation>
    <scope>NUCLEOTIDE SEQUENCE [LARGE SCALE GENOMIC DNA]</scope>
    <source>
        <strain evidence="10 11">Q31a</strain>
    </source>
</reference>
<dbReference type="InterPro" id="IPR027417">
    <property type="entry name" value="P-loop_NTPase"/>
</dbReference>
<evidence type="ECO:0000256" key="5">
    <source>
        <dbReference type="ARBA" id="ARBA00022840"/>
    </source>
</evidence>
<dbReference type="HAMAP" id="MF_00238">
    <property type="entry name" value="Cytidyl_kinase_type1"/>
    <property type="match status" value="1"/>
</dbReference>
<accession>A0A518G760</accession>
<comment type="similarity">
    <text evidence="1 8">Belongs to the cytidylate kinase family. Type 1 subfamily.</text>
</comment>
<evidence type="ECO:0000256" key="7">
    <source>
        <dbReference type="ARBA" id="ARBA00048478"/>
    </source>
</evidence>
<keyword evidence="2 8" id="KW-0808">Transferase</keyword>
<dbReference type="RefSeq" id="WP_145078074.1">
    <property type="nucleotide sequence ID" value="NZ_CP036298.1"/>
</dbReference>
<feature type="binding site" evidence="8">
    <location>
        <begin position="20"/>
        <end position="28"/>
    </location>
    <ligand>
        <name>ATP</name>
        <dbReference type="ChEBI" id="CHEBI:30616"/>
    </ligand>
</feature>
<name>A0A518G760_9BACT</name>
<evidence type="ECO:0000256" key="6">
    <source>
        <dbReference type="ARBA" id="ARBA00047615"/>
    </source>
</evidence>
<dbReference type="GO" id="GO:0005524">
    <property type="term" value="F:ATP binding"/>
    <property type="evidence" value="ECO:0007669"/>
    <property type="project" value="UniProtKB-UniRule"/>
</dbReference>
<evidence type="ECO:0000313" key="11">
    <source>
        <dbReference type="Proteomes" id="UP000318017"/>
    </source>
</evidence>
<keyword evidence="11" id="KW-1185">Reference proteome</keyword>
<proteinExistence type="inferred from homology"/>
<dbReference type="GO" id="GO:0005829">
    <property type="term" value="C:cytosol"/>
    <property type="evidence" value="ECO:0007669"/>
    <property type="project" value="TreeGrafter"/>
</dbReference>
<keyword evidence="8" id="KW-0963">Cytoplasm</keyword>
<dbReference type="GO" id="GO:0006220">
    <property type="term" value="P:pyrimidine nucleotide metabolic process"/>
    <property type="evidence" value="ECO:0007669"/>
    <property type="project" value="UniProtKB-UniRule"/>
</dbReference>
<evidence type="ECO:0000256" key="3">
    <source>
        <dbReference type="ARBA" id="ARBA00022741"/>
    </source>
</evidence>